<reference evidence="5" key="1">
    <citation type="submission" date="2017-02" db="EMBL/GenBank/DDBJ databases">
        <authorList>
            <person name="Varghese N."/>
            <person name="Submissions S."/>
        </authorList>
    </citation>
    <scope>NUCLEOTIDE SEQUENCE [LARGE SCALE GENOMIC DNA]</scope>
    <source>
        <strain evidence="5">DSM 24967</strain>
    </source>
</reference>
<keyword evidence="1 2" id="KW-0238">DNA-binding</keyword>
<feature type="domain" description="HTH tetR-type" evidence="3">
    <location>
        <begin position="7"/>
        <end position="67"/>
    </location>
</feature>
<dbReference type="InterPro" id="IPR050624">
    <property type="entry name" value="HTH-type_Tx_Regulator"/>
</dbReference>
<organism evidence="4 5">
    <name type="scientific">Parabacteroides chartae</name>
    <dbReference type="NCBI Taxonomy" id="1037355"/>
    <lineage>
        <taxon>Bacteria</taxon>
        <taxon>Pseudomonadati</taxon>
        <taxon>Bacteroidota</taxon>
        <taxon>Bacteroidia</taxon>
        <taxon>Bacteroidales</taxon>
        <taxon>Tannerellaceae</taxon>
        <taxon>Parabacteroides</taxon>
    </lineage>
</organism>
<dbReference type="SUPFAM" id="SSF46689">
    <property type="entry name" value="Homeodomain-like"/>
    <property type="match status" value="1"/>
</dbReference>
<evidence type="ECO:0000313" key="4">
    <source>
        <dbReference type="EMBL" id="SKB89603.1"/>
    </source>
</evidence>
<evidence type="ECO:0000256" key="2">
    <source>
        <dbReference type="PROSITE-ProRule" id="PRU00335"/>
    </source>
</evidence>
<dbReference type="InterPro" id="IPR009057">
    <property type="entry name" value="Homeodomain-like_sf"/>
</dbReference>
<dbReference type="RefSeq" id="WP_079684594.1">
    <property type="nucleotide sequence ID" value="NZ_FUYQ01000035.1"/>
</dbReference>
<dbReference type="AlphaFoldDB" id="A0A1T5F0A9"/>
<dbReference type="EMBL" id="FUYQ01000035">
    <property type="protein sequence ID" value="SKB89603.1"/>
    <property type="molecule type" value="Genomic_DNA"/>
</dbReference>
<proteinExistence type="predicted"/>
<keyword evidence="5" id="KW-1185">Reference proteome</keyword>
<gene>
    <name evidence="4" type="ORF">SAMN05660349_03236</name>
</gene>
<dbReference type="Gene3D" id="1.10.357.10">
    <property type="entry name" value="Tetracycline Repressor, domain 2"/>
    <property type="match status" value="1"/>
</dbReference>
<dbReference type="Proteomes" id="UP000190852">
    <property type="component" value="Unassembled WGS sequence"/>
</dbReference>
<dbReference type="GO" id="GO:0003677">
    <property type="term" value="F:DNA binding"/>
    <property type="evidence" value="ECO:0007669"/>
    <property type="project" value="UniProtKB-UniRule"/>
</dbReference>
<dbReference type="PROSITE" id="PS50977">
    <property type="entry name" value="HTH_TETR_2"/>
    <property type="match status" value="1"/>
</dbReference>
<evidence type="ECO:0000313" key="5">
    <source>
        <dbReference type="Proteomes" id="UP000190852"/>
    </source>
</evidence>
<dbReference type="Pfam" id="PF00440">
    <property type="entry name" value="TetR_N"/>
    <property type="match status" value="1"/>
</dbReference>
<sequence>MNTEQNQDMEVKILEAAKVVFVRKGYESTKMSDIAAEVGIGRTALHYYFRTKEMLFDAIFGQIIAEIVPNIEPIANMDCPFLDKMEKIIPVYADILSRNPLLPIFVAKEMNRDVLHLLQTIGKNTARLSPLLRIKDQLLDEMDKGILQKMPLVDVVSTLVSLLVFPMLTKNMLTILFLEGNSQAFAEFYERRRVLVVKVMRNLLTPAVE</sequence>
<dbReference type="PANTHER" id="PTHR43479:SF11">
    <property type="entry name" value="ACREF_ENVCD OPERON REPRESSOR-RELATED"/>
    <property type="match status" value="1"/>
</dbReference>
<protein>
    <submittedName>
        <fullName evidence="4">Transcriptional regulator, TetR family</fullName>
    </submittedName>
</protein>
<feature type="DNA-binding region" description="H-T-H motif" evidence="2">
    <location>
        <begin position="30"/>
        <end position="49"/>
    </location>
</feature>
<evidence type="ECO:0000259" key="3">
    <source>
        <dbReference type="PROSITE" id="PS50977"/>
    </source>
</evidence>
<dbReference type="InterPro" id="IPR001647">
    <property type="entry name" value="HTH_TetR"/>
</dbReference>
<evidence type="ECO:0000256" key="1">
    <source>
        <dbReference type="ARBA" id="ARBA00023125"/>
    </source>
</evidence>
<dbReference type="PRINTS" id="PR00455">
    <property type="entry name" value="HTHTETR"/>
</dbReference>
<dbReference type="PANTHER" id="PTHR43479">
    <property type="entry name" value="ACREF/ENVCD OPERON REPRESSOR-RELATED"/>
    <property type="match status" value="1"/>
</dbReference>
<name>A0A1T5F0A9_9BACT</name>
<accession>A0A1T5F0A9</accession>